<sequence length="175" mass="20410">MRCPSCYSEDTRVIDSRLGDDGDTVRRRRECRDCRHRFTTFERVVLEQPRVVKSDGRREAWNGEKLRRGIMRALEKRPVGLDQVEELVGDISKKLKLSGEREVTAKQIGQEVMDGLRIVDEVAYIRYASVYLSFEDVTAFSTEVERLHSMQTAEGEAKQLSLLKFIRRNRRQDND</sequence>
<reference evidence="8" key="1">
    <citation type="submission" date="2018-05" db="EMBL/GenBank/DDBJ databases">
        <authorList>
            <person name="Lanie J.A."/>
            <person name="Ng W.-L."/>
            <person name="Kazmierczak K.M."/>
            <person name="Andrzejewski T.M."/>
            <person name="Davidsen T.M."/>
            <person name="Wayne K.J."/>
            <person name="Tettelin H."/>
            <person name="Glass J.I."/>
            <person name="Rusch D."/>
            <person name="Podicherti R."/>
            <person name="Tsui H.-C.T."/>
            <person name="Winkler M.E."/>
        </authorList>
    </citation>
    <scope>NUCLEOTIDE SEQUENCE</scope>
</reference>
<dbReference type="HAMAP" id="MF_00440">
    <property type="entry name" value="NrdR"/>
    <property type="match status" value="1"/>
</dbReference>
<dbReference type="InterPro" id="IPR005144">
    <property type="entry name" value="ATP-cone_dom"/>
</dbReference>
<keyword evidence="6" id="KW-0804">Transcription</keyword>
<dbReference type="GO" id="GO:0008270">
    <property type="term" value="F:zinc ion binding"/>
    <property type="evidence" value="ECO:0007669"/>
    <property type="project" value="InterPro"/>
</dbReference>
<keyword evidence="1" id="KW-0678">Repressor</keyword>
<evidence type="ECO:0000256" key="3">
    <source>
        <dbReference type="ARBA" id="ARBA00022840"/>
    </source>
</evidence>
<dbReference type="InterPro" id="IPR055173">
    <property type="entry name" value="NrdR-like_N"/>
</dbReference>
<dbReference type="GO" id="GO:0045892">
    <property type="term" value="P:negative regulation of DNA-templated transcription"/>
    <property type="evidence" value="ECO:0007669"/>
    <property type="project" value="InterPro"/>
</dbReference>
<evidence type="ECO:0000256" key="6">
    <source>
        <dbReference type="ARBA" id="ARBA00023163"/>
    </source>
</evidence>
<gene>
    <name evidence="8" type="ORF">METZ01_LOCUS112831</name>
</gene>
<dbReference type="AlphaFoldDB" id="A0A381X6Z3"/>
<dbReference type="PROSITE" id="PS51161">
    <property type="entry name" value="ATP_CONE"/>
    <property type="match status" value="1"/>
</dbReference>
<dbReference type="InterPro" id="IPR003796">
    <property type="entry name" value="RNR_NrdR-like"/>
</dbReference>
<evidence type="ECO:0000256" key="5">
    <source>
        <dbReference type="ARBA" id="ARBA00023125"/>
    </source>
</evidence>
<dbReference type="PANTHER" id="PTHR30455:SF2">
    <property type="entry name" value="TRANSCRIPTIONAL REPRESSOR NRDR"/>
    <property type="match status" value="1"/>
</dbReference>
<dbReference type="EMBL" id="UINC01013984">
    <property type="protein sequence ID" value="SVA59977.1"/>
    <property type="molecule type" value="Genomic_DNA"/>
</dbReference>
<dbReference type="PANTHER" id="PTHR30455">
    <property type="entry name" value="TRANSCRIPTIONAL REPRESSOR NRDR"/>
    <property type="match status" value="1"/>
</dbReference>
<dbReference type="Pfam" id="PF03477">
    <property type="entry name" value="ATP-cone"/>
    <property type="match status" value="1"/>
</dbReference>
<dbReference type="GO" id="GO:0003677">
    <property type="term" value="F:DNA binding"/>
    <property type="evidence" value="ECO:0007669"/>
    <property type="project" value="UniProtKB-KW"/>
</dbReference>
<keyword evidence="3" id="KW-0067">ATP-binding</keyword>
<name>A0A381X6Z3_9ZZZZ</name>
<accession>A0A381X6Z3</accession>
<feature type="domain" description="ATP-cone" evidence="7">
    <location>
        <begin position="49"/>
        <end position="139"/>
    </location>
</feature>
<dbReference type="NCBIfam" id="TIGR00244">
    <property type="entry name" value="transcriptional regulator NrdR"/>
    <property type="match status" value="1"/>
</dbReference>
<evidence type="ECO:0000313" key="8">
    <source>
        <dbReference type="EMBL" id="SVA59977.1"/>
    </source>
</evidence>
<keyword evidence="4" id="KW-0805">Transcription regulation</keyword>
<evidence type="ECO:0000256" key="1">
    <source>
        <dbReference type="ARBA" id="ARBA00022491"/>
    </source>
</evidence>
<proteinExistence type="inferred from homology"/>
<keyword evidence="5" id="KW-0238">DNA-binding</keyword>
<dbReference type="GO" id="GO:0005524">
    <property type="term" value="F:ATP binding"/>
    <property type="evidence" value="ECO:0007669"/>
    <property type="project" value="UniProtKB-KW"/>
</dbReference>
<dbReference type="Pfam" id="PF22811">
    <property type="entry name" value="Zn_ribbon_NrdR"/>
    <property type="match status" value="1"/>
</dbReference>
<keyword evidence="2" id="KW-0547">Nucleotide-binding</keyword>
<protein>
    <recommendedName>
        <fullName evidence="7">ATP-cone domain-containing protein</fullName>
    </recommendedName>
</protein>
<evidence type="ECO:0000256" key="4">
    <source>
        <dbReference type="ARBA" id="ARBA00023015"/>
    </source>
</evidence>
<evidence type="ECO:0000259" key="7">
    <source>
        <dbReference type="PROSITE" id="PS51161"/>
    </source>
</evidence>
<organism evidence="8">
    <name type="scientific">marine metagenome</name>
    <dbReference type="NCBI Taxonomy" id="408172"/>
    <lineage>
        <taxon>unclassified sequences</taxon>
        <taxon>metagenomes</taxon>
        <taxon>ecological metagenomes</taxon>
    </lineage>
</organism>
<evidence type="ECO:0000256" key="2">
    <source>
        <dbReference type="ARBA" id="ARBA00022741"/>
    </source>
</evidence>